<reference evidence="11" key="1">
    <citation type="submission" date="2015-12" db="EMBL/GenBank/DDBJ databases">
        <authorList>
            <person name="Nair G.R."/>
            <person name="Kaur G."/>
            <person name="Mayilraj S."/>
        </authorList>
    </citation>
    <scope>NUCLEOTIDE SEQUENCE [LARGE SCALE GENOMIC DNA]</scope>
    <source>
        <strain evidence="11">CD08_7</strain>
    </source>
</reference>
<dbReference type="GO" id="GO:0010945">
    <property type="term" value="F:coenzyme A diphosphatase activity"/>
    <property type="evidence" value="ECO:0007669"/>
    <property type="project" value="InterPro"/>
</dbReference>
<dbReference type="PANTHER" id="PTHR12992">
    <property type="entry name" value="NUDIX HYDROLASE"/>
    <property type="match status" value="1"/>
</dbReference>
<protein>
    <recommendedName>
        <fullName evidence="9">Nudix hydrolase domain-containing protein</fullName>
    </recommendedName>
</protein>
<dbReference type="RefSeq" id="WP_058889578.1">
    <property type="nucleotide sequence ID" value="NZ_LQBM01000005.1"/>
</dbReference>
<evidence type="ECO:0000313" key="10">
    <source>
        <dbReference type="EMBL" id="KUG57559.1"/>
    </source>
</evidence>
<evidence type="ECO:0000256" key="1">
    <source>
        <dbReference type="ARBA" id="ARBA00001936"/>
    </source>
</evidence>
<keyword evidence="5" id="KW-0378">Hydrolase</keyword>
<evidence type="ECO:0000256" key="7">
    <source>
        <dbReference type="ARBA" id="ARBA00023211"/>
    </source>
</evidence>
<keyword evidence="11" id="KW-1185">Reference proteome</keyword>
<evidence type="ECO:0000259" key="9">
    <source>
        <dbReference type="PROSITE" id="PS51462"/>
    </source>
</evidence>
<dbReference type="AlphaFoldDB" id="A0A0W8ICA5"/>
<dbReference type="InterPro" id="IPR015797">
    <property type="entry name" value="NUDIX_hydrolase-like_dom_sf"/>
</dbReference>
<dbReference type="GO" id="GO:0009132">
    <property type="term" value="P:nucleoside diphosphate metabolic process"/>
    <property type="evidence" value="ECO:0007669"/>
    <property type="project" value="InterPro"/>
</dbReference>
<comment type="cofactor">
    <cofactor evidence="1">
        <name>Mn(2+)</name>
        <dbReference type="ChEBI" id="CHEBI:29035"/>
    </cofactor>
</comment>
<gene>
    <name evidence="10" type="ORF">AVL63_13010</name>
</gene>
<feature type="region of interest" description="Disordered" evidence="8">
    <location>
        <begin position="43"/>
        <end position="73"/>
    </location>
</feature>
<evidence type="ECO:0000256" key="4">
    <source>
        <dbReference type="ARBA" id="ARBA00022723"/>
    </source>
</evidence>
<comment type="similarity">
    <text evidence="3">Belongs to the Nudix hydrolase family. PCD1 subfamily.</text>
</comment>
<dbReference type="STRING" id="317018.AVL63_13010"/>
<dbReference type="PANTHER" id="PTHR12992:SF11">
    <property type="entry name" value="MITOCHONDRIAL COENZYME A DIPHOSPHATASE NUDT8"/>
    <property type="match status" value="1"/>
</dbReference>
<evidence type="ECO:0000256" key="3">
    <source>
        <dbReference type="ARBA" id="ARBA00006506"/>
    </source>
</evidence>
<dbReference type="GO" id="GO:0000287">
    <property type="term" value="F:magnesium ion binding"/>
    <property type="evidence" value="ECO:0007669"/>
    <property type="project" value="InterPro"/>
</dbReference>
<dbReference type="GO" id="GO:0030145">
    <property type="term" value="F:manganese ion binding"/>
    <property type="evidence" value="ECO:0007669"/>
    <property type="project" value="InterPro"/>
</dbReference>
<dbReference type="InterPro" id="IPR000086">
    <property type="entry name" value="NUDIX_hydrolase_dom"/>
</dbReference>
<evidence type="ECO:0000256" key="2">
    <source>
        <dbReference type="ARBA" id="ARBA00001946"/>
    </source>
</evidence>
<dbReference type="Gene3D" id="3.90.79.10">
    <property type="entry name" value="Nucleoside Triphosphate Pyrophosphohydrolase"/>
    <property type="match status" value="1"/>
</dbReference>
<evidence type="ECO:0000313" key="11">
    <source>
        <dbReference type="Proteomes" id="UP000054023"/>
    </source>
</evidence>
<evidence type="ECO:0000256" key="5">
    <source>
        <dbReference type="ARBA" id="ARBA00022801"/>
    </source>
</evidence>
<dbReference type="InterPro" id="IPR000059">
    <property type="entry name" value="NUDIX_hydrolase_NudL_CS"/>
</dbReference>
<comment type="caution">
    <text evidence="10">The sequence shown here is derived from an EMBL/GenBank/DDBJ whole genome shotgun (WGS) entry which is preliminary data.</text>
</comment>
<organism evidence="10 11">
    <name type="scientific">Nesterenkonia jeotgali</name>
    <dbReference type="NCBI Taxonomy" id="317018"/>
    <lineage>
        <taxon>Bacteria</taxon>
        <taxon>Bacillati</taxon>
        <taxon>Actinomycetota</taxon>
        <taxon>Actinomycetes</taxon>
        <taxon>Micrococcales</taxon>
        <taxon>Micrococcaceae</taxon>
        <taxon>Nesterenkonia</taxon>
    </lineage>
</organism>
<evidence type="ECO:0000256" key="8">
    <source>
        <dbReference type="SAM" id="MobiDB-lite"/>
    </source>
</evidence>
<dbReference type="EMBL" id="LQBM01000005">
    <property type="protein sequence ID" value="KUG57559.1"/>
    <property type="molecule type" value="Genomic_DNA"/>
</dbReference>
<comment type="cofactor">
    <cofactor evidence="2">
        <name>Mg(2+)</name>
        <dbReference type="ChEBI" id="CHEBI:18420"/>
    </cofactor>
</comment>
<dbReference type="InterPro" id="IPR045121">
    <property type="entry name" value="CoAse"/>
</dbReference>
<keyword evidence="7" id="KW-0464">Manganese</keyword>
<keyword evidence="6" id="KW-0460">Magnesium</keyword>
<proteinExistence type="inferred from homology"/>
<dbReference type="SUPFAM" id="SSF55811">
    <property type="entry name" value="Nudix"/>
    <property type="match status" value="1"/>
</dbReference>
<dbReference type="PROSITE" id="PS01293">
    <property type="entry name" value="NUDIX_COA"/>
    <property type="match status" value="1"/>
</dbReference>
<dbReference type="Pfam" id="PF00293">
    <property type="entry name" value="NUDIX"/>
    <property type="match status" value="1"/>
</dbReference>
<name>A0A0W8ICA5_9MICC</name>
<keyword evidence="4" id="KW-0479">Metal-binding</keyword>
<accession>A0A0W8ICA5</accession>
<dbReference type="Proteomes" id="UP000054023">
    <property type="component" value="Unassembled WGS sequence"/>
</dbReference>
<dbReference type="CDD" id="cd03426">
    <property type="entry name" value="NUDIX_CoAse_Nudt7"/>
    <property type="match status" value="1"/>
</dbReference>
<feature type="domain" description="Nudix hydrolase" evidence="9">
    <location>
        <begin position="76"/>
        <end position="220"/>
    </location>
</feature>
<dbReference type="PROSITE" id="PS51462">
    <property type="entry name" value="NUDIX"/>
    <property type="match status" value="1"/>
</dbReference>
<feature type="region of interest" description="Disordered" evidence="8">
    <location>
        <begin position="104"/>
        <end position="123"/>
    </location>
</feature>
<evidence type="ECO:0000256" key="6">
    <source>
        <dbReference type="ARBA" id="ARBA00022842"/>
    </source>
</evidence>
<sequence>MRDAEAARHGPDVLGGGVPAEFSLTGTAVPTRLEALLQQGRDYARTHPESSSSGGWWNPRPTTRPPRETPTGMENARQAAVLMLFCAPTPDEDQAHLLLTERSPGLKKHPGQISFPGGAQEKFDRDPTAAALREAQEEVGLDPARVQVLGSLPPAPVPISGFMVTPVIGMAGHTGVLRPQTGEVERVLTVRLDALIEPENRRMTVLPRAGTVFKAPAFLVGGTLIWGFTGILVDRVLNRLGWEQPWDPERSVDPGEYLPGL</sequence>